<dbReference type="RefSeq" id="WP_090020987.1">
    <property type="nucleotide sequence ID" value="NZ_FNCE01000009.1"/>
</dbReference>
<dbReference type="PANTHER" id="PTHR28055">
    <property type="entry name" value="ALTERED INHERITANCE OF MITOCHONDRIA PROTEIN 41, MITOCHONDRIAL"/>
    <property type="match status" value="1"/>
</dbReference>
<accession>A0A1G7TIH6</accession>
<dbReference type="Gene3D" id="1.10.1510.10">
    <property type="entry name" value="Uncharacterised protein YqeY/AIM41 PF09424, N-terminal domain"/>
    <property type="match status" value="1"/>
</dbReference>
<sequence>MLRQQLNDALKQALRTRDERTAATLRLILAALKDRDIAARAQGSTDGIDDDEIQRMLEKLAQQSREAAANYDRAGRADLAEKERQEIEVIQRFLPRQLDEAETRRAVDDAIQELGAHSLKDMGRVMNHLRSQYRGRMDFTHASSIAKHKLD</sequence>
<dbReference type="InterPro" id="IPR019004">
    <property type="entry name" value="YqeY/Aim41"/>
</dbReference>
<organism evidence="1 2">
    <name type="scientific">Limimonas halophila</name>
    <dbReference type="NCBI Taxonomy" id="1082479"/>
    <lineage>
        <taxon>Bacteria</taxon>
        <taxon>Pseudomonadati</taxon>
        <taxon>Pseudomonadota</taxon>
        <taxon>Alphaproteobacteria</taxon>
        <taxon>Rhodospirillales</taxon>
        <taxon>Rhodovibrionaceae</taxon>
        <taxon>Limimonas</taxon>
    </lineage>
</organism>
<dbReference type="Gene3D" id="1.10.10.410">
    <property type="match status" value="1"/>
</dbReference>
<dbReference type="InterPro" id="IPR003789">
    <property type="entry name" value="Asn/Gln_tRNA_amidoTrase-B-like"/>
</dbReference>
<dbReference type="InterPro" id="IPR023168">
    <property type="entry name" value="GatB_Yqey_C_2"/>
</dbReference>
<dbReference type="SUPFAM" id="SSF89095">
    <property type="entry name" value="GatB/YqeY motif"/>
    <property type="match status" value="1"/>
</dbReference>
<dbReference type="PANTHER" id="PTHR28055:SF1">
    <property type="entry name" value="ALTERED INHERITANCE OF MITOCHONDRIA PROTEIN 41, MITOCHONDRIAL"/>
    <property type="match status" value="1"/>
</dbReference>
<reference evidence="1 2" key="1">
    <citation type="submission" date="2016-10" db="EMBL/GenBank/DDBJ databases">
        <authorList>
            <person name="de Groot N.N."/>
        </authorList>
    </citation>
    <scope>NUCLEOTIDE SEQUENCE [LARGE SCALE GENOMIC DNA]</scope>
    <source>
        <strain evidence="1 2">DSM 25584</strain>
    </source>
</reference>
<name>A0A1G7TIH6_9PROT</name>
<dbReference type="GO" id="GO:0016884">
    <property type="term" value="F:carbon-nitrogen ligase activity, with glutamine as amido-N-donor"/>
    <property type="evidence" value="ECO:0007669"/>
    <property type="project" value="InterPro"/>
</dbReference>
<keyword evidence="2" id="KW-1185">Reference proteome</keyword>
<dbReference type="AlphaFoldDB" id="A0A1G7TIH6"/>
<dbReference type="OrthoDB" id="9788127at2"/>
<dbReference type="STRING" id="1082479.SAMN05216241_10977"/>
<protein>
    <recommendedName>
        <fullName evidence="3">GatB/YqeY domain-containing protein</fullName>
    </recommendedName>
</protein>
<dbReference type="Pfam" id="PF09424">
    <property type="entry name" value="YqeY"/>
    <property type="match status" value="1"/>
</dbReference>
<evidence type="ECO:0000313" key="1">
    <source>
        <dbReference type="EMBL" id="SDG34350.1"/>
    </source>
</evidence>
<gene>
    <name evidence="1" type="ORF">SAMN05216241_10977</name>
</gene>
<evidence type="ECO:0008006" key="3">
    <source>
        <dbReference type="Google" id="ProtNLM"/>
    </source>
</evidence>
<proteinExistence type="predicted"/>
<dbReference type="EMBL" id="FNCE01000009">
    <property type="protein sequence ID" value="SDG34350.1"/>
    <property type="molecule type" value="Genomic_DNA"/>
</dbReference>
<dbReference type="Proteomes" id="UP000199415">
    <property type="component" value="Unassembled WGS sequence"/>
</dbReference>
<dbReference type="InterPro" id="IPR042184">
    <property type="entry name" value="YqeY/Aim41_N"/>
</dbReference>
<evidence type="ECO:0000313" key="2">
    <source>
        <dbReference type="Proteomes" id="UP000199415"/>
    </source>
</evidence>